<dbReference type="PANTHER" id="PTHR15004:SF0">
    <property type="entry name" value="GLUTAMYL-TRNA(GLN) AMIDOTRANSFERASE SUBUNIT C, MITOCHONDRIAL"/>
    <property type="match status" value="1"/>
</dbReference>
<accession>A0A3N2Q9H5</accession>
<dbReference type="GO" id="GO:0070681">
    <property type="term" value="P:glutaminyl-tRNAGln biosynthesis via transamidation"/>
    <property type="evidence" value="ECO:0007669"/>
    <property type="project" value="TreeGrafter"/>
</dbReference>
<dbReference type="Pfam" id="PF20978">
    <property type="entry name" value="Gta3"/>
    <property type="match status" value="1"/>
</dbReference>
<feature type="domain" description="Glutamyl-tRNA amidotransferase complex subunit Gta3" evidence="2">
    <location>
        <begin position="76"/>
        <end position="129"/>
    </location>
</feature>
<feature type="region of interest" description="Disordered" evidence="1">
    <location>
        <begin position="162"/>
        <end position="189"/>
    </location>
</feature>
<dbReference type="RefSeq" id="XP_028471219.1">
    <property type="nucleotide sequence ID" value="XM_028612623.1"/>
</dbReference>
<feature type="compositionally biased region" description="Basic and acidic residues" evidence="1">
    <location>
        <begin position="170"/>
        <end position="185"/>
    </location>
</feature>
<dbReference type="GO" id="GO:0030956">
    <property type="term" value="C:glutamyl-tRNA(Gln) amidotransferase complex"/>
    <property type="evidence" value="ECO:0007669"/>
    <property type="project" value="TreeGrafter"/>
</dbReference>
<dbReference type="GO" id="GO:0032543">
    <property type="term" value="P:mitochondrial translation"/>
    <property type="evidence" value="ECO:0007669"/>
    <property type="project" value="TreeGrafter"/>
</dbReference>
<dbReference type="GO" id="GO:0006450">
    <property type="term" value="P:regulation of translational fidelity"/>
    <property type="evidence" value="ECO:0007669"/>
    <property type="project" value="InterPro"/>
</dbReference>
<evidence type="ECO:0000259" key="2">
    <source>
        <dbReference type="Pfam" id="PF20978"/>
    </source>
</evidence>
<evidence type="ECO:0000313" key="3">
    <source>
        <dbReference type="EMBL" id="ROT43413.1"/>
    </source>
</evidence>
<dbReference type="AlphaFoldDB" id="A0A3N2Q9H5"/>
<organism evidence="3 4">
    <name type="scientific">Sodiomyces alkalinus (strain CBS 110278 / VKM F-3762 / F11)</name>
    <name type="common">Alkaliphilic filamentous fungus</name>
    <dbReference type="NCBI Taxonomy" id="1314773"/>
    <lineage>
        <taxon>Eukaryota</taxon>
        <taxon>Fungi</taxon>
        <taxon>Dikarya</taxon>
        <taxon>Ascomycota</taxon>
        <taxon>Pezizomycotina</taxon>
        <taxon>Sordariomycetes</taxon>
        <taxon>Hypocreomycetidae</taxon>
        <taxon>Glomerellales</taxon>
        <taxon>Plectosphaerellaceae</taxon>
        <taxon>Sodiomyces</taxon>
    </lineage>
</organism>
<evidence type="ECO:0000256" key="1">
    <source>
        <dbReference type="SAM" id="MobiDB-lite"/>
    </source>
</evidence>
<reference evidence="3 4" key="1">
    <citation type="journal article" date="2018" name="Mol. Ecol.">
        <title>The obligate alkalophilic soda-lake fungus Sodiomyces alkalinus has shifted to a protein diet.</title>
        <authorList>
            <person name="Grum-Grzhimaylo A.A."/>
            <person name="Falkoski D.L."/>
            <person name="van den Heuvel J."/>
            <person name="Valero-Jimenez C.A."/>
            <person name="Min B."/>
            <person name="Choi I.G."/>
            <person name="Lipzen A."/>
            <person name="Daum C.G."/>
            <person name="Aanen D.K."/>
            <person name="Tsang A."/>
            <person name="Henrissat B."/>
            <person name="Bilanenko E.N."/>
            <person name="de Vries R.P."/>
            <person name="van Kan J.A.L."/>
            <person name="Grigoriev I.V."/>
            <person name="Debets A.J.M."/>
        </authorList>
    </citation>
    <scope>NUCLEOTIDE SEQUENCE [LARGE SCALE GENOMIC DNA]</scope>
    <source>
        <strain evidence="3 4">F11</strain>
    </source>
</reference>
<dbReference type="InterPro" id="IPR003837">
    <property type="entry name" value="GatC"/>
</dbReference>
<dbReference type="EMBL" id="ML119051">
    <property type="protein sequence ID" value="ROT43413.1"/>
    <property type="molecule type" value="Genomic_DNA"/>
</dbReference>
<proteinExistence type="predicted"/>
<dbReference type="GeneID" id="39581101"/>
<name>A0A3N2Q9H5_SODAK</name>
<dbReference type="InterPro" id="IPR049545">
    <property type="entry name" value="Gta3_dom"/>
</dbReference>
<evidence type="ECO:0000313" key="4">
    <source>
        <dbReference type="Proteomes" id="UP000272025"/>
    </source>
</evidence>
<dbReference type="GO" id="GO:0005739">
    <property type="term" value="C:mitochondrion"/>
    <property type="evidence" value="ECO:0007669"/>
    <property type="project" value="TreeGrafter"/>
</dbReference>
<protein>
    <recommendedName>
        <fullName evidence="2">Glutamyl-tRNA amidotransferase complex subunit Gta3 domain-containing protein</fullName>
    </recommendedName>
</protein>
<dbReference type="PANTHER" id="PTHR15004">
    <property type="entry name" value="GLUTAMYL-TRNA(GLN) AMIDOTRANSFERASE SUBUNIT C, MITOCHONDRIAL"/>
    <property type="match status" value="1"/>
</dbReference>
<keyword evidence="4" id="KW-1185">Reference proteome</keyword>
<dbReference type="Proteomes" id="UP000272025">
    <property type="component" value="Unassembled WGS sequence"/>
</dbReference>
<dbReference type="OrthoDB" id="5522061at2759"/>
<gene>
    <name evidence="3" type="ORF">SODALDRAFT_336768</name>
</gene>
<sequence>MPPQLLRCPICSLTSRILQPAPTPTRIRRVSSSPALTSNVAAKDILASPTWSVASLLSPPPSEQRQRQQILQHVGAEISPDKLHHLLRLSALPRPPTPAAESALLASLHSHLLFVRAVQAVDTTGVEPLRALRDETDRGRREATIGLTEIRSALESEVRLGHRRRPRRVRDKDMHGNDPEVRAAEDWQPLNTATRTAGKYFVVRSGKGEKA</sequence>